<reference evidence="10" key="3">
    <citation type="submission" date="2012-09" db="EMBL/GenBank/DDBJ databases">
        <authorList>
            <consortium name="VectorBase"/>
        </authorList>
    </citation>
    <scope>NUCLEOTIDE SEQUENCE</scope>
    <source>
        <strain evidence="10">Liverpool</strain>
    </source>
</reference>
<comment type="subcellular location">
    <subcellularLocation>
        <location evidence="1">Nucleus</location>
    </subcellularLocation>
</comment>
<feature type="compositionally biased region" description="Polar residues" evidence="8">
    <location>
        <begin position="462"/>
        <end position="481"/>
    </location>
</feature>
<keyword evidence="6" id="KW-0539">Nucleus</keyword>
<dbReference type="Pfam" id="PF00096">
    <property type="entry name" value="zf-C2H2"/>
    <property type="match status" value="5"/>
</dbReference>
<keyword evidence="2" id="KW-0479">Metal-binding</keyword>
<gene>
    <name evidence="10" type="ORF">AaeL_AAEL001934</name>
</gene>
<dbReference type="GO" id="GO:0005634">
    <property type="term" value="C:nucleus"/>
    <property type="evidence" value="ECO:0007669"/>
    <property type="project" value="UniProtKB-SubCell"/>
</dbReference>
<keyword evidence="3" id="KW-0677">Repeat</keyword>
<dbReference type="STRING" id="7159.Q17JS8"/>
<dbReference type="InterPro" id="IPR050888">
    <property type="entry name" value="ZnF_C2H2-type_TF"/>
</dbReference>
<reference evidence="10" key="1">
    <citation type="submission" date="2005-10" db="EMBL/GenBank/DDBJ databases">
        <authorList>
            <person name="Loftus B.J."/>
            <person name="Nene V.M."/>
            <person name="Hannick L.I."/>
            <person name="Bidwell S."/>
            <person name="Haas B."/>
            <person name="Amedeo P."/>
            <person name="Orvis J."/>
            <person name="Wortman J.R."/>
            <person name="White O.R."/>
            <person name="Salzberg S."/>
            <person name="Shumway M."/>
            <person name="Koo H."/>
            <person name="Zhao Y."/>
            <person name="Holmes M."/>
            <person name="Miller J."/>
            <person name="Schatz M."/>
            <person name="Pop M."/>
            <person name="Pai G."/>
            <person name="Utterback T."/>
            <person name="Rogers Y.-H."/>
            <person name="Kravitz S."/>
            <person name="Fraser C.M."/>
        </authorList>
    </citation>
    <scope>NUCLEOTIDE SEQUENCE</scope>
    <source>
        <strain evidence="10">Liverpool</strain>
    </source>
</reference>
<dbReference type="HOGENOM" id="CLU_025814_0_0_1"/>
<dbReference type="PANTHER" id="PTHR24406">
    <property type="entry name" value="TRANSCRIPTIONAL REPRESSOR CTCFL-RELATED"/>
    <property type="match status" value="1"/>
</dbReference>
<dbReference type="Proteomes" id="UP000682892">
    <property type="component" value="Unassembled WGS sequence"/>
</dbReference>
<dbReference type="VEuPathDB" id="VectorBase:AAEL001934"/>
<feature type="domain" description="C2H2-type" evidence="9">
    <location>
        <begin position="185"/>
        <end position="213"/>
    </location>
</feature>
<proteinExistence type="predicted"/>
<protein>
    <submittedName>
        <fullName evidence="10">AAEL001934-PA</fullName>
    </submittedName>
</protein>
<dbReference type="SMART" id="SM00355">
    <property type="entry name" value="ZnF_C2H2"/>
    <property type="match status" value="13"/>
</dbReference>
<accession>Q17JS8</accession>
<feature type="domain" description="C2H2-type" evidence="9">
    <location>
        <begin position="312"/>
        <end position="340"/>
    </location>
</feature>
<feature type="domain" description="C2H2-type" evidence="9">
    <location>
        <begin position="231"/>
        <end position="259"/>
    </location>
</feature>
<feature type="domain" description="C2H2-type" evidence="9">
    <location>
        <begin position="341"/>
        <end position="368"/>
    </location>
</feature>
<evidence type="ECO:0000256" key="5">
    <source>
        <dbReference type="ARBA" id="ARBA00022833"/>
    </source>
</evidence>
<dbReference type="EMBL" id="CH477231">
    <property type="protein sequence ID" value="EAT46894.1"/>
    <property type="molecule type" value="Genomic_DNA"/>
</dbReference>
<evidence type="ECO:0000256" key="6">
    <source>
        <dbReference type="ARBA" id="ARBA00023242"/>
    </source>
</evidence>
<dbReference type="AlphaFoldDB" id="Q17JS8"/>
<evidence type="ECO:0000313" key="10">
    <source>
        <dbReference type="EMBL" id="EAT46894.1"/>
    </source>
</evidence>
<dbReference type="PROSITE" id="PS00028">
    <property type="entry name" value="ZINC_FINGER_C2H2_1"/>
    <property type="match status" value="9"/>
</dbReference>
<dbReference type="OMA" id="MAVHSAN"/>
<dbReference type="Gene3D" id="3.30.160.60">
    <property type="entry name" value="Classic Zinc Finger"/>
    <property type="match status" value="7"/>
</dbReference>
<sequence length="498" mass="58584">MNSENEYSIIETAEQKSEPEEDEEPFKKKRRKQSRKTICREGQKFKSCPLEGCKEEYLVGNRAAYLHHEKNFHRYGCKVCGRVLASRTSFHNHVLLHDGEKAKVKCQFCERTFTTRGSMMVHIREVHNDTGIHFNCQYCAKGFMEQKDLYSHLHEHNVCKICDETFADLPGWISHTRKQHPETLFKCDQCDHTSLSQALLDRHKRMKHSENSVEQKPVRFTIFAINRVTFHQCPLCNLQFTSEEFLLQHNTQVHNQTQEDKQVRSTAKRRSREEREKFALRYSCDDCGKMYRFKNSLWSHRHKEHSVEQKTVICDTCGHHFKHHSYLSAHIANKHATEFPFRCETCPKAYSQAYLLKEHMKSHDTEKRHKCPHCNYRAKQSHLLKDHVIRMHSTERPAKCSDCDRAFINNGDLKKHMAVHSANMRFQCDECDQVFRRKMDLGRHTARVHVAKVTKKRKLSDKVSNINKSAQDSDQTTQTVKKINVMKPRNNEGVESSN</sequence>
<reference evidence="10" key="2">
    <citation type="journal article" date="2007" name="Science">
        <title>Genome sequence of Aedes aegypti, a major arbovirus vector.</title>
        <authorList>
            <person name="Nene V."/>
            <person name="Wortman J.R."/>
            <person name="Lawson D."/>
            <person name="Haas B."/>
            <person name="Kodira C."/>
            <person name="Tu Z.J."/>
            <person name="Loftus B."/>
            <person name="Xi Z."/>
            <person name="Megy K."/>
            <person name="Grabherr M."/>
            <person name="Ren Q."/>
            <person name="Zdobnov E.M."/>
            <person name="Lobo N.F."/>
            <person name="Campbell K.S."/>
            <person name="Brown S.E."/>
            <person name="Bonaldo M.F."/>
            <person name="Zhu J."/>
            <person name="Sinkins S.P."/>
            <person name="Hogenkamp D.G."/>
            <person name="Amedeo P."/>
            <person name="Arensburger P."/>
            <person name="Atkinson P.W."/>
            <person name="Bidwell S."/>
            <person name="Biedler J."/>
            <person name="Birney E."/>
            <person name="Bruggner R.V."/>
            <person name="Costas J."/>
            <person name="Coy M.R."/>
            <person name="Crabtree J."/>
            <person name="Crawford M."/>
            <person name="Debruyn B."/>
            <person name="Decaprio D."/>
            <person name="Eiglmeier K."/>
            <person name="Eisenstadt E."/>
            <person name="El-Dorry H."/>
            <person name="Gelbart W.M."/>
            <person name="Gomes S.L."/>
            <person name="Hammond M."/>
            <person name="Hannick L.I."/>
            <person name="Hogan J.R."/>
            <person name="Holmes M.H."/>
            <person name="Jaffe D."/>
            <person name="Johnston J.S."/>
            <person name="Kennedy R.C."/>
            <person name="Koo H."/>
            <person name="Kravitz S."/>
            <person name="Kriventseva E.V."/>
            <person name="Kulp D."/>
            <person name="Labutti K."/>
            <person name="Lee E."/>
            <person name="Li S."/>
            <person name="Lovin D.D."/>
            <person name="Mao C."/>
            <person name="Mauceli E."/>
            <person name="Menck C.F."/>
            <person name="Miller J.R."/>
            <person name="Montgomery P."/>
            <person name="Mori A."/>
            <person name="Nascimento A.L."/>
            <person name="Naveira H.F."/>
            <person name="Nusbaum C."/>
            <person name="O'leary S."/>
            <person name="Orvis J."/>
            <person name="Pertea M."/>
            <person name="Quesneville H."/>
            <person name="Reidenbach K.R."/>
            <person name="Rogers Y.H."/>
            <person name="Roth C.W."/>
            <person name="Schneider J.R."/>
            <person name="Schatz M."/>
            <person name="Shumway M."/>
            <person name="Stanke M."/>
            <person name="Stinson E.O."/>
            <person name="Tubio J.M."/>
            <person name="Vanzee J.P."/>
            <person name="Verjovski-Almeida S."/>
            <person name="Werner D."/>
            <person name="White O."/>
            <person name="Wyder S."/>
            <person name="Zeng Q."/>
            <person name="Zhao Q."/>
            <person name="Zhao Y."/>
            <person name="Hill C.A."/>
            <person name="Raikhel A.S."/>
            <person name="Soares M.B."/>
            <person name="Knudson D.L."/>
            <person name="Lee N.H."/>
            <person name="Galagan J."/>
            <person name="Salzberg S.L."/>
            <person name="Paulsen I.T."/>
            <person name="Dimopoulos G."/>
            <person name="Collins F.H."/>
            <person name="Birren B."/>
            <person name="Fraser-Liggett C.M."/>
            <person name="Severson D.W."/>
        </authorList>
    </citation>
    <scope>NUCLEOTIDE SEQUENCE [LARGE SCALE GENOMIC DNA]</scope>
    <source>
        <strain evidence="10">Liverpool</strain>
    </source>
</reference>
<keyword evidence="5" id="KW-0862">Zinc</keyword>
<dbReference type="PhylomeDB" id="Q17JS8"/>
<evidence type="ECO:0000256" key="2">
    <source>
        <dbReference type="ARBA" id="ARBA00022723"/>
    </source>
</evidence>
<dbReference type="PROSITE" id="PS50157">
    <property type="entry name" value="ZINC_FINGER_C2H2_2"/>
    <property type="match status" value="11"/>
</dbReference>
<evidence type="ECO:0000256" key="4">
    <source>
        <dbReference type="ARBA" id="ARBA00022771"/>
    </source>
</evidence>
<dbReference type="PaxDb" id="7159-AAEL001934-PA"/>
<dbReference type="InterPro" id="IPR036236">
    <property type="entry name" value="Znf_C2H2_sf"/>
</dbReference>
<dbReference type="SUPFAM" id="SSF57667">
    <property type="entry name" value="beta-beta-alpha zinc fingers"/>
    <property type="match status" value="5"/>
</dbReference>
<evidence type="ECO:0000256" key="3">
    <source>
        <dbReference type="ARBA" id="ARBA00022737"/>
    </source>
</evidence>
<evidence type="ECO:0000256" key="7">
    <source>
        <dbReference type="PROSITE-ProRule" id="PRU00042"/>
    </source>
</evidence>
<dbReference type="Pfam" id="PF13912">
    <property type="entry name" value="zf-C2H2_6"/>
    <property type="match status" value="1"/>
</dbReference>
<feature type="domain" description="C2H2-type" evidence="9">
    <location>
        <begin position="104"/>
        <end position="132"/>
    </location>
</feature>
<evidence type="ECO:0000259" key="9">
    <source>
        <dbReference type="PROSITE" id="PS50157"/>
    </source>
</evidence>
<dbReference type="OrthoDB" id="427030at2759"/>
<feature type="domain" description="C2H2-type" evidence="9">
    <location>
        <begin position="398"/>
        <end position="425"/>
    </location>
</feature>
<organism evidence="10 11">
    <name type="scientific">Aedes aegypti</name>
    <name type="common">Yellowfever mosquito</name>
    <name type="synonym">Culex aegypti</name>
    <dbReference type="NCBI Taxonomy" id="7159"/>
    <lineage>
        <taxon>Eukaryota</taxon>
        <taxon>Metazoa</taxon>
        <taxon>Ecdysozoa</taxon>
        <taxon>Arthropoda</taxon>
        <taxon>Hexapoda</taxon>
        <taxon>Insecta</taxon>
        <taxon>Pterygota</taxon>
        <taxon>Neoptera</taxon>
        <taxon>Endopterygota</taxon>
        <taxon>Diptera</taxon>
        <taxon>Nematocera</taxon>
        <taxon>Culicoidea</taxon>
        <taxon>Culicidae</taxon>
        <taxon>Culicinae</taxon>
        <taxon>Aedini</taxon>
        <taxon>Aedes</taxon>
        <taxon>Stegomyia</taxon>
    </lineage>
</organism>
<dbReference type="eggNOG" id="KOG1721">
    <property type="taxonomic scope" value="Eukaryota"/>
</dbReference>
<feature type="domain" description="C2H2-type" evidence="9">
    <location>
        <begin position="134"/>
        <end position="161"/>
    </location>
</feature>
<feature type="domain" description="C2H2-type" evidence="9">
    <location>
        <begin position="426"/>
        <end position="454"/>
    </location>
</feature>
<feature type="domain" description="C2H2-type" evidence="9">
    <location>
        <begin position="282"/>
        <end position="310"/>
    </location>
</feature>
<feature type="region of interest" description="Disordered" evidence="8">
    <location>
        <begin position="458"/>
        <end position="498"/>
    </location>
</feature>
<feature type="domain" description="C2H2-type" evidence="9">
    <location>
        <begin position="369"/>
        <end position="397"/>
    </location>
</feature>
<evidence type="ECO:0000256" key="1">
    <source>
        <dbReference type="ARBA" id="ARBA00004123"/>
    </source>
</evidence>
<dbReference type="GO" id="GO:0008270">
    <property type="term" value="F:zinc ion binding"/>
    <property type="evidence" value="ECO:0007669"/>
    <property type="project" value="UniProtKB-KW"/>
</dbReference>
<feature type="region of interest" description="Disordered" evidence="8">
    <location>
        <begin position="1"/>
        <end position="35"/>
    </location>
</feature>
<name>Q17JS8_AEDAE</name>
<dbReference type="KEGG" id="aag:5572984"/>
<feature type="domain" description="C2H2-type" evidence="9">
    <location>
        <begin position="75"/>
        <end position="102"/>
    </location>
</feature>
<dbReference type="InterPro" id="IPR013087">
    <property type="entry name" value="Znf_C2H2_type"/>
</dbReference>
<dbReference type="FunFam" id="3.30.160.60:FF:000446">
    <property type="entry name" value="Zinc finger protein"/>
    <property type="match status" value="2"/>
</dbReference>
<evidence type="ECO:0000256" key="8">
    <source>
        <dbReference type="SAM" id="MobiDB-lite"/>
    </source>
</evidence>
<keyword evidence="4 7" id="KW-0863">Zinc-finger</keyword>
<evidence type="ECO:0000313" key="11">
    <source>
        <dbReference type="Proteomes" id="UP000682892"/>
    </source>
</evidence>